<accession>A0A0B2UTE5</accession>
<comment type="caution">
    <text evidence="3">The sequence shown here is derived from an EMBL/GenBank/DDBJ whole genome shotgun (WGS) entry which is preliminary data.</text>
</comment>
<protein>
    <submittedName>
        <fullName evidence="3">Uncharacterized protein</fullName>
    </submittedName>
</protein>
<evidence type="ECO:0000313" key="4">
    <source>
        <dbReference type="Proteomes" id="UP000031036"/>
    </source>
</evidence>
<dbReference type="AlphaFoldDB" id="A0A0B2UTE5"/>
<evidence type="ECO:0000256" key="2">
    <source>
        <dbReference type="SAM" id="Phobius"/>
    </source>
</evidence>
<dbReference type="Proteomes" id="UP000031036">
    <property type="component" value="Unassembled WGS sequence"/>
</dbReference>
<reference evidence="3 4" key="1">
    <citation type="submission" date="2014-11" db="EMBL/GenBank/DDBJ databases">
        <title>Genetic blueprint of the zoonotic pathogen Toxocara canis.</title>
        <authorList>
            <person name="Zhu X.-Q."/>
            <person name="Korhonen P.K."/>
            <person name="Cai H."/>
            <person name="Young N.D."/>
            <person name="Nejsum P."/>
            <person name="von Samson-Himmelstjerna G."/>
            <person name="Boag P.R."/>
            <person name="Tan P."/>
            <person name="Li Q."/>
            <person name="Min J."/>
            <person name="Yang Y."/>
            <person name="Wang X."/>
            <person name="Fang X."/>
            <person name="Hall R.S."/>
            <person name="Hofmann A."/>
            <person name="Sternberg P.W."/>
            <person name="Jex A.R."/>
            <person name="Gasser R.B."/>
        </authorList>
    </citation>
    <scope>NUCLEOTIDE SEQUENCE [LARGE SCALE GENOMIC DNA]</scope>
    <source>
        <strain evidence="3">PN_DK_2014</strain>
    </source>
</reference>
<keyword evidence="2" id="KW-1133">Transmembrane helix</keyword>
<keyword evidence="4" id="KW-1185">Reference proteome</keyword>
<proteinExistence type="predicted"/>
<name>A0A0B2UTE5_TOXCA</name>
<sequence>MPFVGISPAISHRRRRDAFVPLFIRLIASGMFRAVLLLLTVVSIDVVMGDVFLFEDPFYMDDDSLTYEKRSTPVSPARLLDSLRPHDQPSWSPLTNKRRSGK</sequence>
<gene>
    <name evidence="3" type="ORF">Tcan_09416</name>
</gene>
<organism evidence="3 4">
    <name type="scientific">Toxocara canis</name>
    <name type="common">Canine roundworm</name>
    <dbReference type="NCBI Taxonomy" id="6265"/>
    <lineage>
        <taxon>Eukaryota</taxon>
        <taxon>Metazoa</taxon>
        <taxon>Ecdysozoa</taxon>
        <taxon>Nematoda</taxon>
        <taxon>Chromadorea</taxon>
        <taxon>Rhabditida</taxon>
        <taxon>Spirurina</taxon>
        <taxon>Ascaridomorpha</taxon>
        <taxon>Ascaridoidea</taxon>
        <taxon>Toxocaridae</taxon>
        <taxon>Toxocara</taxon>
    </lineage>
</organism>
<keyword evidence="2" id="KW-0472">Membrane</keyword>
<evidence type="ECO:0000313" key="3">
    <source>
        <dbReference type="EMBL" id="KHN72165.1"/>
    </source>
</evidence>
<feature type="transmembrane region" description="Helical" evidence="2">
    <location>
        <begin position="22"/>
        <end position="44"/>
    </location>
</feature>
<dbReference type="EMBL" id="JPKZ01003287">
    <property type="protein sequence ID" value="KHN72165.1"/>
    <property type="molecule type" value="Genomic_DNA"/>
</dbReference>
<evidence type="ECO:0000256" key="1">
    <source>
        <dbReference type="SAM" id="MobiDB-lite"/>
    </source>
</evidence>
<feature type="region of interest" description="Disordered" evidence="1">
    <location>
        <begin position="78"/>
        <end position="102"/>
    </location>
</feature>
<keyword evidence="2" id="KW-0812">Transmembrane</keyword>